<dbReference type="PANTHER" id="PTHR46289:SF14">
    <property type="entry name" value="DUF4371 DOMAIN-CONTAINING PROTEIN"/>
    <property type="match status" value="1"/>
</dbReference>
<sequence length="601" mass="66690">MDEIAWYPTNEGDYAWGLSNNSGTLRTGWTWTNLSKNSDGQEQKATTESNAVQATGLRGNQNMEVQPLLQGAVEKILRSENAIKNVAILSPSVQSLAGRQWRQVTKEHVWLKKGGEGSILVTYVLVGTTQQYPAEVGETSQGVSGREHTAPENARRPPPGTRPGLFKPVIVPGSARARVCCPMPLHVSLKLGGLDPARGGRTRPVEHAMCSRPKFRGTVIYVYSHVNVMPGDADGWLVFSEISLFPSPGIPALLLRINHISFSWAQKTLHKNIPIHGHRDDSALFGGSSDNTGSDTDNIVANDENFRANLGFRTATGDTYLENNLQTASSTATYIGKNNQNDLSECCAEEIRENIVERTHEAPWFSIIFDETTDVSNQEQMDNCPVMVSELKGCNRDNKGCAKCQALPIAESLSKQLFEEVKICCGLQEFCRENEGFELSVAFVKHDGKKSKMGSFNLAATFQKFAKWKTSPETASKALTHSEFILSVFAMGDVLMITHPLSRLLLSPTLDLVYTTNSIRNVLTVLEKKRNEVEYTFHKIFVKAESVATEMEVAIVSPRISSKIQEHRNKTLKIPLQSLYTNQLDEIFTDLRNRLSEEVKE</sequence>
<feature type="region of interest" description="Disordered" evidence="1">
    <location>
        <begin position="136"/>
        <end position="165"/>
    </location>
</feature>
<feature type="compositionally biased region" description="Basic and acidic residues" evidence="1">
    <location>
        <begin position="145"/>
        <end position="155"/>
    </location>
</feature>
<dbReference type="EMBL" id="JARBHB010000004">
    <property type="protein sequence ID" value="KAJ8887081.1"/>
    <property type="molecule type" value="Genomic_DNA"/>
</dbReference>
<reference evidence="2 3" key="1">
    <citation type="submission" date="2023-02" db="EMBL/GenBank/DDBJ databases">
        <title>LHISI_Scaffold_Assembly.</title>
        <authorList>
            <person name="Stuart O.P."/>
            <person name="Cleave R."/>
            <person name="Magrath M.J.L."/>
            <person name="Mikheyev A.S."/>
        </authorList>
    </citation>
    <scope>NUCLEOTIDE SEQUENCE [LARGE SCALE GENOMIC DNA]</scope>
    <source>
        <strain evidence="2">Daus_M_001</strain>
        <tissue evidence="2">Leg muscle</tissue>
    </source>
</reference>
<evidence type="ECO:0000256" key="1">
    <source>
        <dbReference type="SAM" id="MobiDB-lite"/>
    </source>
</evidence>
<dbReference type="InterPro" id="IPR052958">
    <property type="entry name" value="IFN-induced_PKR_regulator"/>
</dbReference>
<keyword evidence="3" id="KW-1185">Reference proteome</keyword>
<proteinExistence type="predicted"/>
<evidence type="ECO:0000313" key="3">
    <source>
        <dbReference type="Proteomes" id="UP001159363"/>
    </source>
</evidence>
<name>A0ABQ9HRX9_9NEOP</name>
<comment type="caution">
    <text evidence="2">The sequence shown here is derived from an EMBL/GenBank/DDBJ whole genome shotgun (WGS) entry which is preliminary data.</text>
</comment>
<gene>
    <name evidence="2" type="ORF">PR048_013296</name>
</gene>
<organism evidence="2 3">
    <name type="scientific">Dryococelus australis</name>
    <dbReference type="NCBI Taxonomy" id="614101"/>
    <lineage>
        <taxon>Eukaryota</taxon>
        <taxon>Metazoa</taxon>
        <taxon>Ecdysozoa</taxon>
        <taxon>Arthropoda</taxon>
        <taxon>Hexapoda</taxon>
        <taxon>Insecta</taxon>
        <taxon>Pterygota</taxon>
        <taxon>Neoptera</taxon>
        <taxon>Polyneoptera</taxon>
        <taxon>Phasmatodea</taxon>
        <taxon>Verophasmatodea</taxon>
        <taxon>Anareolatae</taxon>
        <taxon>Phasmatidae</taxon>
        <taxon>Eurycanthinae</taxon>
        <taxon>Dryococelus</taxon>
    </lineage>
</organism>
<evidence type="ECO:0000313" key="2">
    <source>
        <dbReference type="EMBL" id="KAJ8887081.1"/>
    </source>
</evidence>
<protein>
    <recommendedName>
        <fullName evidence="4">DUF4371 domain-containing protein</fullName>
    </recommendedName>
</protein>
<dbReference type="PANTHER" id="PTHR46289">
    <property type="entry name" value="52 KDA REPRESSOR OF THE INHIBITOR OF THE PROTEIN KINASE-LIKE PROTEIN-RELATED"/>
    <property type="match status" value="1"/>
</dbReference>
<accession>A0ABQ9HRX9</accession>
<dbReference type="Proteomes" id="UP001159363">
    <property type="component" value="Chromosome X"/>
</dbReference>
<evidence type="ECO:0008006" key="4">
    <source>
        <dbReference type="Google" id="ProtNLM"/>
    </source>
</evidence>